<keyword evidence="2" id="KW-0805">Transcription regulation</keyword>
<dbReference type="InterPro" id="IPR005119">
    <property type="entry name" value="LysR_subst-bd"/>
</dbReference>
<dbReference type="PANTHER" id="PTHR30346:SF29">
    <property type="entry name" value="LYSR SUBSTRATE-BINDING"/>
    <property type="match status" value="1"/>
</dbReference>
<dbReference type="Gene3D" id="1.10.10.10">
    <property type="entry name" value="Winged helix-like DNA-binding domain superfamily/Winged helix DNA-binding domain"/>
    <property type="match status" value="1"/>
</dbReference>
<keyword evidence="3" id="KW-0238">DNA-binding</keyword>
<comment type="caution">
    <text evidence="6">The sequence shown here is derived from an EMBL/GenBank/DDBJ whole genome shotgun (WGS) entry which is preliminary data.</text>
</comment>
<name>A0ABS1B9L5_9MICO</name>
<sequence length="325" mass="34545">MLDPVKLRVLRSVAATGSIRASAEALGYTPSAVSQQLSALRRETGVDLVERSGRGIEITPAGAEIARAAGTALDALDDVQRLAANLREGRSGTLTFAYMTSVAATWVPRLAQDVREAFPDLSLTLLHRDCSASELDLRGDVLIADDIDAEPGTDWQLCDLLEESYVALVPSSHPLASRESVALADLAEIPWATDDPLDSTWFARILSSCHAAGFTPRVEVNPPDYSAVLGFIASGGFVSVQPSLLEQNPPPGVVVLPLRSPAPRRSLQVWVRRSSAKNPAVQFMVQRLWAIAADHAERIPGITLLGAPPQPAADVTRSPAAPVAG</sequence>
<dbReference type="Proteomes" id="UP000612352">
    <property type="component" value="Unassembled WGS sequence"/>
</dbReference>
<dbReference type="PROSITE" id="PS50931">
    <property type="entry name" value="HTH_LYSR"/>
    <property type="match status" value="1"/>
</dbReference>
<evidence type="ECO:0000256" key="4">
    <source>
        <dbReference type="ARBA" id="ARBA00023163"/>
    </source>
</evidence>
<comment type="similarity">
    <text evidence="1">Belongs to the LysR transcriptional regulatory family.</text>
</comment>
<dbReference type="Pfam" id="PF03466">
    <property type="entry name" value="LysR_substrate"/>
    <property type="match status" value="1"/>
</dbReference>
<evidence type="ECO:0000256" key="2">
    <source>
        <dbReference type="ARBA" id="ARBA00023015"/>
    </source>
</evidence>
<dbReference type="RefSeq" id="WP_200501938.1">
    <property type="nucleotide sequence ID" value="NZ_JAEDAJ010000003.1"/>
</dbReference>
<dbReference type="PANTHER" id="PTHR30346">
    <property type="entry name" value="TRANSCRIPTIONAL DUAL REGULATOR HCAR-RELATED"/>
    <property type="match status" value="1"/>
</dbReference>
<dbReference type="Gene3D" id="3.40.190.10">
    <property type="entry name" value="Periplasmic binding protein-like II"/>
    <property type="match status" value="2"/>
</dbReference>
<dbReference type="InterPro" id="IPR036388">
    <property type="entry name" value="WH-like_DNA-bd_sf"/>
</dbReference>
<keyword evidence="4" id="KW-0804">Transcription</keyword>
<feature type="domain" description="HTH lysR-type" evidence="5">
    <location>
        <begin position="2"/>
        <end position="59"/>
    </location>
</feature>
<dbReference type="InterPro" id="IPR000847">
    <property type="entry name" value="LysR_HTH_N"/>
</dbReference>
<proteinExistence type="inferred from homology"/>
<accession>A0ABS1B9L5</accession>
<dbReference type="SUPFAM" id="SSF53850">
    <property type="entry name" value="Periplasmic binding protein-like II"/>
    <property type="match status" value="1"/>
</dbReference>
<evidence type="ECO:0000313" key="7">
    <source>
        <dbReference type="Proteomes" id="UP000612352"/>
    </source>
</evidence>
<evidence type="ECO:0000313" key="6">
    <source>
        <dbReference type="EMBL" id="MBK0331313.1"/>
    </source>
</evidence>
<organism evidence="6 7">
    <name type="scientific">Brachybacterium halotolerans</name>
    <dbReference type="NCBI Taxonomy" id="2795215"/>
    <lineage>
        <taxon>Bacteria</taxon>
        <taxon>Bacillati</taxon>
        <taxon>Actinomycetota</taxon>
        <taxon>Actinomycetes</taxon>
        <taxon>Micrococcales</taxon>
        <taxon>Dermabacteraceae</taxon>
        <taxon>Brachybacterium</taxon>
    </lineage>
</organism>
<dbReference type="EMBL" id="JAEDAJ010000003">
    <property type="protein sequence ID" value="MBK0331313.1"/>
    <property type="molecule type" value="Genomic_DNA"/>
</dbReference>
<keyword evidence="7" id="KW-1185">Reference proteome</keyword>
<protein>
    <submittedName>
        <fullName evidence="6">LysR family transcriptional regulator</fullName>
    </submittedName>
</protein>
<evidence type="ECO:0000256" key="1">
    <source>
        <dbReference type="ARBA" id="ARBA00009437"/>
    </source>
</evidence>
<dbReference type="SUPFAM" id="SSF46785">
    <property type="entry name" value="Winged helix' DNA-binding domain"/>
    <property type="match status" value="1"/>
</dbReference>
<reference evidence="6 7" key="1">
    <citation type="submission" date="2020-12" db="EMBL/GenBank/DDBJ databases">
        <title>Brachybacterium sp. MASK1Z-5, whole genome shotgun sequence.</title>
        <authorList>
            <person name="Tuo L."/>
        </authorList>
    </citation>
    <scope>NUCLEOTIDE SEQUENCE [LARGE SCALE GENOMIC DNA]</scope>
    <source>
        <strain evidence="6 7">MASK1Z-5</strain>
    </source>
</reference>
<gene>
    <name evidence="6" type="ORF">I8D64_07845</name>
</gene>
<evidence type="ECO:0000259" key="5">
    <source>
        <dbReference type="PROSITE" id="PS50931"/>
    </source>
</evidence>
<dbReference type="Pfam" id="PF00126">
    <property type="entry name" value="HTH_1"/>
    <property type="match status" value="1"/>
</dbReference>
<evidence type="ECO:0000256" key="3">
    <source>
        <dbReference type="ARBA" id="ARBA00023125"/>
    </source>
</evidence>
<dbReference type="InterPro" id="IPR036390">
    <property type="entry name" value="WH_DNA-bd_sf"/>
</dbReference>